<reference evidence="5 6" key="1">
    <citation type="submission" date="2019-07" db="EMBL/GenBank/DDBJ databases">
        <title>The draft genome sequence of Aquimarina algiphila M91.</title>
        <authorList>
            <person name="Meng X."/>
        </authorList>
    </citation>
    <scope>NUCLEOTIDE SEQUENCE [LARGE SCALE GENOMIC DNA]</scope>
    <source>
        <strain evidence="5 6">M91</strain>
    </source>
</reference>
<comment type="caution">
    <text evidence="5">The sequence shown here is derived from an EMBL/GenBank/DDBJ whole genome shotgun (WGS) entry which is preliminary data.</text>
</comment>
<dbReference type="Pfam" id="PF05724">
    <property type="entry name" value="TPMT"/>
    <property type="match status" value="1"/>
</dbReference>
<evidence type="ECO:0000313" key="5">
    <source>
        <dbReference type="EMBL" id="TSE06655.1"/>
    </source>
</evidence>
<keyword evidence="2 5" id="KW-0489">Methyltransferase</keyword>
<dbReference type="AlphaFoldDB" id="A0A554VGV2"/>
<evidence type="ECO:0000256" key="3">
    <source>
        <dbReference type="ARBA" id="ARBA00022679"/>
    </source>
</evidence>
<evidence type="ECO:0000256" key="2">
    <source>
        <dbReference type="ARBA" id="ARBA00022603"/>
    </source>
</evidence>
<dbReference type="OrthoDB" id="9778208at2"/>
<keyword evidence="4" id="KW-0949">S-adenosyl-L-methionine</keyword>
<dbReference type="SUPFAM" id="SSF53335">
    <property type="entry name" value="S-adenosyl-L-methionine-dependent methyltransferases"/>
    <property type="match status" value="1"/>
</dbReference>
<dbReference type="PANTHER" id="PTHR32183">
    <property type="match status" value="1"/>
</dbReference>
<accession>A0A554VGV2</accession>
<evidence type="ECO:0000256" key="4">
    <source>
        <dbReference type="ARBA" id="ARBA00022691"/>
    </source>
</evidence>
<sequence length="201" mass="23408">MNQNQSQENAYWTQRYTENRTGWDIGYVATPLKNYIDQLTDKTINILIPGAGNAYEAEYLFQNGFHNVYVLDISQTPLDTFAQRVPDFPKSQLILGDFFTLKGSYDLIIEQTFFCSFIPTPENRSTYVLQMSNLLNPDGKLVGLWFDIPLTDDMEKRPFGGDKKEYLSYLETHFETIIFEKCYNSIPERQGNELFGIFRKK</sequence>
<dbReference type="RefSeq" id="WP_143917526.1">
    <property type="nucleotide sequence ID" value="NZ_CANMIK010000001.1"/>
</dbReference>
<dbReference type="PANTHER" id="PTHR32183:SF6">
    <property type="entry name" value="CYSTEINE SULFINATE DESULFINASE_CYSTEINE DESULFURASE AND RELATED ENZYMES"/>
    <property type="match status" value="1"/>
</dbReference>
<evidence type="ECO:0000256" key="1">
    <source>
        <dbReference type="ARBA" id="ARBA00022553"/>
    </source>
</evidence>
<protein>
    <submittedName>
        <fullName evidence="5">Methyltransferase domain-containing protein</fullName>
    </submittedName>
</protein>
<dbReference type="InterPro" id="IPR029063">
    <property type="entry name" value="SAM-dependent_MTases_sf"/>
</dbReference>
<dbReference type="GO" id="GO:0008757">
    <property type="term" value="F:S-adenosylmethionine-dependent methyltransferase activity"/>
    <property type="evidence" value="ECO:0007669"/>
    <property type="project" value="InterPro"/>
</dbReference>
<dbReference type="Proteomes" id="UP000318833">
    <property type="component" value="Unassembled WGS sequence"/>
</dbReference>
<dbReference type="PROSITE" id="PS51585">
    <property type="entry name" value="SAM_MT_TPMT"/>
    <property type="match status" value="1"/>
</dbReference>
<keyword evidence="3 5" id="KW-0808">Transferase</keyword>
<gene>
    <name evidence="5" type="ORF">FOF46_18790</name>
</gene>
<proteinExistence type="predicted"/>
<dbReference type="CDD" id="cd02440">
    <property type="entry name" value="AdoMet_MTases"/>
    <property type="match status" value="1"/>
</dbReference>
<dbReference type="Gene3D" id="3.40.50.150">
    <property type="entry name" value="Vaccinia Virus protein VP39"/>
    <property type="match status" value="1"/>
</dbReference>
<dbReference type="InterPro" id="IPR008854">
    <property type="entry name" value="TPMT"/>
</dbReference>
<keyword evidence="6" id="KW-1185">Reference proteome</keyword>
<evidence type="ECO:0000313" key="6">
    <source>
        <dbReference type="Proteomes" id="UP000318833"/>
    </source>
</evidence>
<dbReference type="EMBL" id="VLNR01000043">
    <property type="protein sequence ID" value="TSE06655.1"/>
    <property type="molecule type" value="Genomic_DNA"/>
</dbReference>
<organism evidence="5 6">
    <name type="scientific">Aquimarina algiphila</name>
    <dbReference type="NCBI Taxonomy" id="2047982"/>
    <lineage>
        <taxon>Bacteria</taxon>
        <taxon>Pseudomonadati</taxon>
        <taxon>Bacteroidota</taxon>
        <taxon>Flavobacteriia</taxon>
        <taxon>Flavobacteriales</taxon>
        <taxon>Flavobacteriaceae</taxon>
        <taxon>Aquimarina</taxon>
    </lineage>
</organism>
<dbReference type="GO" id="GO:0032259">
    <property type="term" value="P:methylation"/>
    <property type="evidence" value="ECO:0007669"/>
    <property type="project" value="UniProtKB-KW"/>
</dbReference>
<name>A0A554VGV2_9FLAO</name>
<keyword evidence="1" id="KW-0597">Phosphoprotein</keyword>